<comment type="catalytic activity">
    <reaction evidence="9">
        <text>a 3'-end 2',3'-cyclophospho-ribonucleotide-RNA + a 5'-end dephospho-ribonucleoside-RNA + GTP + H2O = a ribonucleotidyl-ribonucleotide-RNA + GMP + diphosphate + H(+)</text>
        <dbReference type="Rhea" id="RHEA:68080"/>
        <dbReference type="Rhea" id="RHEA-COMP:10464"/>
        <dbReference type="Rhea" id="RHEA-COMP:13936"/>
        <dbReference type="Rhea" id="RHEA-COMP:17355"/>
        <dbReference type="ChEBI" id="CHEBI:15377"/>
        <dbReference type="ChEBI" id="CHEBI:15378"/>
        <dbReference type="ChEBI" id="CHEBI:33019"/>
        <dbReference type="ChEBI" id="CHEBI:37565"/>
        <dbReference type="ChEBI" id="CHEBI:58115"/>
        <dbReference type="ChEBI" id="CHEBI:83064"/>
        <dbReference type="ChEBI" id="CHEBI:138284"/>
        <dbReference type="ChEBI" id="CHEBI:173118"/>
        <dbReference type="EC" id="6.5.1.8"/>
    </reaction>
</comment>
<feature type="binding site" evidence="11">
    <location>
        <begin position="397"/>
        <end position="400"/>
    </location>
    <ligand>
        <name>GMP</name>
        <dbReference type="ChEBI" id="CHEBI:58115"/>
    </ligand>
</feature>
<sequence length="474" mass="49633">MDLTLVAESPYRFRLEQQDPMRVPGVVFATRELLPQAAGDKSLEQVANVATLPGVVRASFAMPDVHWGYGFPIGGVAATDIDAGGVVSPGGVGFDISCGVRLLAADLDTGRLAPRMRQLMDTLGHTVPRGTGRGGLWHLTGPGQMAELLAGGAVYAVGRGHGVPRDLDRCEDGGRLPGADPSGVGPRAVERGLGQVGSLGAGNHFLEVQAVDRVYDEETAAAFGLRAGQVCVMIHTGSRGLGHQVCTDHVRAMDQALRTYRISLPDRQLACAPVDSPPGRAYLGAMAAAANYGRANRQLLGQAARRAFASAVGADLELVYDVSHNTAKLETHEVDGAPVRLCVHRKGATRALPPGDPELPEDLAAAGQPVLVPGSMGTASYVLVGTVGNDAFRSACHGAGRVWSRHQALRQVRGEELRGELEARGIAVRPSSWRGLAEEAPRAYKDVDAVAAATEGAGLARLVVRLRPLGVVKG</sequence>
<proteinExistence type="inferred from homology"/>
<evidence type="ECO:0000256" key="1">
    <source>
        <dbReference type="ARBA" id="ARBA00008071"/>
    </source>
</evidence>
<dbReference type="PANTHER" id="PTHR11118">
    <property type="entry name" value="RNA-SPLICING LIGASE RTCB HOMOLOG"/>
    <property type="match status" value="1"/>
</dbReference>
<comment type="caution">
    <text evidence="14">The sequence shown here is derived from an EMBL/GenBank/DDBJ whole genome shotgun (WGS) entry which is preliminary data.</text>
</comment>
<dbReference type="Gene3D" id="3.90.1860.10">
    <property type="entry name" value="tRNA-splicing ligase RtcB"/>
    <property type="match status" value="1"/>
</dbReference>
<feature type="binding site" evidence="12">
    <location>
        <position position="324"/>
    </location>
    <ligand>
        <name>Mn(2+)</name>
        <dbReference type="ChEBI" id="CHEBI:29035"/>
        <label>2</label>
    </ligand>
</feature>
<dbReference type="GO" id="GO:0006396">
    <property type="term" value="P:RNA processing"/>
    <property type="evidence" value="ECO:0007669"/>
    <property type="project" value="InterPro"/>
</dbReference>
<evidence type="ECO:0000256" key="13">
    <source>
        <dbReference type="RuleBase" id="RU371113"/>
    </source>
</evidence>
<feature type="binding site" evidence="11">
    <location>
        <position position="380"/>
    </location>
    <ligand>
        <name>GMP</name>
        <dbReference type="ChEBI" id="CHEBI:58115"/>
    </ligand>
</feature>
<evidence type="ECO:0000256" key="9">
    <source>
        <dbReference type="ARBA" id="ARBA00049514"/>
    </source>
</evidence>
<feature type="binding site" evidence="11">
    <location>
        <position position="473"/>
    </location>
    <ligand>
        <name>GMP</name>
        <dbReference type="ChEBI" id="CHEBI:58115"/>
    </ligand>
</feature>
<keyword evidence="15" id="KW-1185">Reference proteome</keyword>
<dbReference type="FunFam" id="3.90.1860.10:FF:000001">
    <property type="entry name" value="tRNA-splicing ligase RtcB homolog"/>
    <property type="match status" value="1"/>
</dbReference>
<feature type="active site" description="GMP-histidine intermediate" evidence="10">
    <location>
        <position position="397"/>
    </location>
</feature>
<evidence type="ECO:0000313" key="14">
    <source>
        <dbReference type="EMBL" id="GHF58535.1"/>
    </source>
</evidence>
<feature type="binding site" evidence="12">
    <location>
        <position position="204"/>
    </location>
    <ligand>
        <name>Mn(2+)</name>
        <dbReference type="ChEBI" id="CHEBI:29035"/>
        <label>1</label>
    </ligand>
</feature>
<feature type="binding site" evidence="11">
    <location>
        <begin position="324"/>
        <end position="325"/>
    </location>
    <ligand>
        <name>GMP</name>
        <dbReference type="ChEBI" id="CHEBI:58115"/>
    </ligand>
</feature>
<dbReference type="GO" id="GO:0046872">
    <property type="term" value="F:metal ion binding"/>
    <property type="evidence" value="ECO:0007669"/>
    <property type="project" value="UniProtKB-UniRule"/>
</dbReference>
<evidence type="ECO:0000256" key="8">
    <source>
        <dbReference type="ARBA" id="ARBA00047746"/>
    </source>
</evidence>
<dbReference type="GO" id="GO:0042245">
    <property type="term" value="P:RNA repair"/>
    <property type="evidence" value="ECO:0007669"/>
    <property type="project" value="UniProtKB-KW"/>
</dbReference>
<evidence type="ECO:0000256" key="3">
    <source>
        <dbReference type="ARBA" id="ARBA00022723"/>
    </source>
</evidence>
<keyword evidence="5" id="KW-0692">RNA repair</keyword>
<dbReference type="InterPro" id="IPR001233">
    <property type="entry name" value="RtcB"/>
</dbReference>
<evidence type="ECO:0000256" key="7">
    <source>
        <dbReference type="ARBA" id="ARBA00023211"/>
    </source>
</evidence>
<dbReference type="Proteomes" id="UP000638313">
    <property type="component" value="Unassembled WGS sequence"/>
</dbReference>
<evidence type="ECO:0000256" key="12">
    <source>
        <dbReference type="PIRSR" id="PIRSR601233-3"/>
    </source>
</evidence>
<comment type="catalytic activity">
    <reaction evidence="8">
        <text>a 3'-end 3'-phospho-ribonucleotide-RNA + a 5'-end dephospho-ribonucleoside-RNA + GTP = a ribonucleotidyl-ribonucleotide-RNA + GMP + diphosphate</text>
        <dbReference type="Rhea" id="RHEA:68076"/>
        <dbReference type="Rhea" id="RHEA-COMP:10463"/>
        <dbReference type="Rhea" id="RHEA-COMP:13936"/>
        <dbReference type="Rhea" id="RHEA-COMP:17355"/>
        <dbReference type="ChEBI" id="CHEBI:33019"/>
        <dbReference type="ChEBI" id="CHEBI:37565"/>
        <dbReference type="ChEBI" id="CHEBI:58115"/>
        <dbReference type="ChEBI" id="CHEBI:83062"/>
        <dbReference type="ChEBI" id="CHEBI:138284"/>
        <dbReference type="ChEBI" id="CHEBI:173118"/>
        <dbReference type="EC" id="6.5.1.8"/>
    </reaction>
</comment>
<dbReference type="GO" id="GO:0170057">
    <property type="term" value="F:RNA ligase (GTP) activity"/>
    <property type="evidence" value="ECO:0007669"/>
    <property type="project" value="UniProtKB-EC"/>
</dbReference>
<accession>A0A919B610</accession>
<reference evidence="14" key="2">
    <citation type="submission" date="2020-09" db="EMBL/GenBank/DDBJ databases">
        <authorList>
            <person name="Sun Q."/>
            <person name="Ohkuma M."/>
        </authorList>
    </citation>
    <scope>NUCLEOTIDE SEQUENCE</scope>
    <source>
        <strain evidence="14">JCM 4059</strain>
    </source>
</reference>
<gene>
    <name evidence="13 14" type="primary">rtcB</name>
    <name evidence="14" type="ORF">GCM10010218_44810</name>
</gene>
<evidence type="ECO:0000256" key="6">
    <source>
        <dbReference type="ARBA" id="ARBA00023134"/>
    </source>
</evidence>
<name>A0A919B610_9ACTN</name>
<dbReference type="EC" id="6.5.1.-" evidence="13"/>
<feature type="binding site" evidence="12">
    <location>
        <position position="235"/>
    </location>
    <ligand>
        <name>Mn(2+)</name>
        <dbReference type="ChEBI" id="CHEBI:29035"/>
        <label>2</label>
    </ligand>
</feature>
<dbReference type="EMBL" id="BNBD01000010">
    <property type="protein sequence ID" value="GHF58535.1"/>
    <property type="molecule type" value="Genomic_DNA"/>
</dbReference>
<comment type="cofactor">
    <cofactor evidence="12 13">
        <name>Mn(2+)</name>
        <dbReference type="ChEBI" id="CHEBI:29035"/>
    </cofactor>
    <text evidence="12 13">Binds 2 manganese ions per subunit.</text>
</comment>
<comment type="subunit">
    <text evidence="13">Monomer.</text>
</comment>
<evidence type="ECO:0000256" key="10">
    <source>
        <dbReference type="PIRSR" id="PIRSR601233-1"/>
    </source>
</evidence>
<organism evidence="14 15">
    <name type="scientific">Streptomyces mashuensis</name>
    <dbReference type="NCBI Taxonomy" id="33904"/>
    <lineage>
        <taxon>Bacteria</taxon>
        <taxon>Bacillati</taxon>
        <taxon>Actinomycetota</taxon>
        <taxon>Actinomycetes</taxon>
        <taxon>Kitasatosporales</taxon>
        <taxon>Streptomycetaceae</taxon>
        <taxon>Streptomyces</taxon>
    </lineage>
</organism>
<dbReference type="Pfam" id="PF01139">
    <property type="entry name" value="RtcB"/>
    <property type="match status" value="1"/>
</dbReference>
<protein>
    <recommendedName>
        <fullName evidence="13">tRNA-splicing ligase RtcB</fullName>
        <ecNumber evidence="13">6.5.1.-</ecNumber>
    </recommendedName>
</protein>
<dbReference type="SUPFAM" id="SSF103365">
    <property type="entry name" value="Hypothetical protein PH1602"/>
    <property type="match status" value="1"/>
</dbReference>
<reference evidence="14" key="1">
    <citation type="journal article" date="2014" name="Int. J. Syst. Evol. Microbiol.">
        <title>Complete genome sequence of Corynebacterium casei LMG S-19264T (=DSM 44701T), isolated from a smear-ripened cheese.</title>
        <authorList>
            <consortium name="US DOE Joint Genome Institute (JGI-PGF)"/>
            <person name="Walter F."/>
            <person name="Albersmeier A."/>
            <person name="Kalinowski J."/>
            <person name="Ruckert C."/>
        </authorList>
    </citation>
    <scope>NUCLEOTIDE SEQUENCE</scope>
    <source>
        <strain evidence="14">JCM 4059</strain>
    </source>
</reference>
<dbReference type="RefSeq" id="WP_190131465.1">
    <property type="nucleotide sequence ID" value="NZ_BNBD01000010.1"/>
</dbReference>
<evidence type="ECO:0000256" key="4">
    <source>
        <dbReference type="ARBA" id="ARBA00022741"/>
    </source>
</evidence>
<keyword evidence="2 13" id="KW-0436">Ligase</keyword>
<evidence type="ECO:0000256" key="2">
    <source>
        <dbReference type="ARBA" id="ARBA00022598"/>
    </source>
</evidence>
<feature type="binding site" evidence="11">
    <location>
        <begin position="373"/>
        <end position="376"/>
    </location>
    <ligand>
        <name>GMP</name>
        <dbReference type="ChEBI" id="CHEBI:58115"/>
    </ligand>
</feature>
<feature type="binding site" evidence="11">
    <location>
        <begin position="203"/>
        <end position="207"/>
    </location>
    <ligand>
        <name>GMP</name>
        <dbReference type="ChEBI" id="CHEBI:58115"/>
    </ligand>
</feature>
<keyword evidence="6 11" id="KW-0342">GTP-binding</keyword>
<dbReference type="PANTHER" id="PTHR11118:SF1">
    <property type="entry name" value="RNA-SPLICING LIGASE RTCB HOMOLOG"/>
    <property type="match status" value="1"/>
</dbReference>
<dbReference type="InterPro" id="IPR036025">
    <property type="entry name" value="RtcB-like_sf"/>
</dbReference>
<evidence type="ECO:0000313" key="15">
    <source>
        <dbReference type="Proteomes" id="UP000638313"/>
    </source>
</evidence>
<dbReference type="AlphaFoldDB" id="A0A919B610"/>
<evidence type="ECO:0000256" key="11">
    <source>
        <dbReference type="PIRSR" id="PIRSR601233-2"/>
    </source>
</evidence>
<dbReference type="GO" id="GO:0003972">
    <property type="term" value="F:RNA ligase (ATP) activity"/>
    <property type="evidence" value="ECO:0007669"/>
    <property type="project" value="TreeGrafter"/>
</dbReference>
<keyword evidence="3 12" id="KW-0479">Metal-binding</keyword>
<keyword evidence="7 12" id="KW-0464">Manganese</keyword>
<keyword evidence="4 11" id="KW-0547">Nucleotide-binding</keyword>
<comment type="similarity">
    <text evidence="1 13">Belongs to the RtcB family.</text>
</comment>
<evidence type="ECO:0000256" key="5">
    <source>
        <dbReference type="ARBA" id="ARBA00022800"/>
    </source>
</evidence>
<dbReference type="GO" id="GO:0005525">
    <property type="term" value="F:GTP binding"/>
    <property type="evidence" value="ECO:0007669"/>
    <property type="project" value="UniProtKB-KW"/>
</dbReference>
<feature type="binding site" evidence="12">
    <location>
        <position position="95"/>
    </location>
    <ligand>
        <name>Mn(2+)</name>
        <dbReference type="ChEBI" id="CHEBI:29035"/>
        <label>1</label>
    </ligand>
</feature>